<gene>
    <name evidence="2" type="ORF">KR093_004459</name>
</gene>
<dbReference type="Pfam" id="PF15883">
    <property type="entry name" value="DUF4736"/>
    <property type="match status" value="1"/>
</dbReference>
<feature type="signal peptide" evidence="1">
    <location>
        <begin position="1"/>
        <end position="22"/>
    </location>
</feature>
<reference evidence="2" key="1">
    <citation type="journal article" date="2021" name="Mol. Ecol. Resour.">
        <title>Phylogenomic analyses of the genus Drosophila reveals genomic signals of climate adaptation.</title>
        <authorList>
            <person name="Li F."/>
            <person name="Rane R.V."/>
            <person name="Luria V."/>
            <person name="Xiong Z."/>
            <person name="Chen J."/>
            <person name="Li Z."/>
            <person name="Catullo R.A."/>
            <person name="Griffin P.C."/>
            <person name="Schiffer M."/>
            <person name="Pearce S."/>
            <person name="Lee S.F."/>
            <person name="McElroy K."/>
            <person name="Stocker A."/>
            <person name="Shirriffs J."/>
            <person name="Cockerell F."/>
            <person name="Coppin C."/>
            <person name="Sgro C.M."/>
            <person name="Karger A."/>
            <person name="Cain J.W."/>
            <person name="Weber J.A."/>
            <person name="Santpere G."/>
            <person name="Kirschner M.W."/>
            <person name="Hoffmann A.A."/>
            <person name="Oakeshott J.G."/>
            <person name="Zhang G."/>
        </authorList>
    </citation>
    <scope>NUCLEOTIDE SEQUENCE</scope>
    <source>
        <strain evidence="2">BGI-SZ-2011g</strain>
    </source>
</reference>
<evidence type="ECO:0000256" key="1">
    <source>
        <dbReference type="SAM" id="SignalP"/>
    </source>
</evidence>
<dbReference type="AlphaFoldDB" id="A0AAD4PRH6"/>
<feature type="non-terminal residue" evidence="2">
    <location>
        <position position="149"/>
    </location>
</feature>
<protein>
    <submittedName>
        <fullName evidence="2">Uncharacterized protein</fullName>
    </submittedName>
</protein>
<dbReference type="EMBL" id="JAJJHW010000095">
    <property type="protein sequence ID" value="KAH8387059.1"/>
    <property type="molecule type" value="Genomic_DNA"/>
</dbReference>
<name>A0AAD4PRH6_9MUSC</name>
<comment type="caution">
    <text evidence="2">The sequence shown here is derived from an EMBL/GenBank/DDBJ whole genome shotgun (WGS) entry which is preliminary data.</text>
</comment>
<dbReference type="InterPro" id="IPR031754">
    <property type="entry name" value="DUF4736"/>
</dbReference>
<organism evidence="2 3">
    <name type="scientific">Drosophila rubida</name>
    <dbReference type="NCBI Taxonomy" id="30044"/>
    <lineage>
        <taxon>Eukaryota</taxon>
        <taxon>Metazoa</taxon>
        <taxon>Ecdysozoa</taxon>
        <taxon>Arthropoda</taxon>
        <taxon>Hexapoda</taxon>
        <taxon>Insecta</taxon>
        <taxon>Pterygota</taxon>
        <taxon>Neoptera</taxon>
        <taxon>Endopterygota</taxon>
        <taxon>Diptera</taxon>
        <taxon>Brachycera</taxon>
        <taxon>Muscomorpha</taxon>
        <taxon>Ephydroidea</taxon>
        <taxon>Drosophilidae</taxon>
        <taxon>Drosophila</taxon>
    </lineage>
</organism>
<evidence type="ECO:0000313" key="2">
    <source>
        <dbReference type="EMBL" id="KAH8387059.1"/>
    </source>
</evidence>
<sequence length="149" mass="16983">MLLAFSLLIVLQMMLLFYIVLAHFQPSAIYRQQINECCRRRYGNFIFRRLLAQLDAALAQRPIAGEELIACLHAKEQALLAIRLFYRDAVKVLYPDCEMDSVAASDLYFVLDNEEDELIAAGYGSVNFEVTTAFLESLLYPKRAEPPPS</sequence>
<keyword evidence="3" id="KW-1185">Reference proteome</keyword>
<accession>A0AAD4PRH6</accession>
<proteinExistence type="predicted"/>
<keyword evidence="1" id="KW-0732">Signal</keyword>
<evidence type="ECO:0000313" key="3">
    <source>
        <dbReference type="Proteomes" id="UP001200034"/>
    </source>
</evidence>
<feature type="chain" id="PRO_5042110545" evidence="1">
    <location>
        <begin position="23"/>
        <end position="149"/>
    </location>
</feature>
<dbReference type="Proteomes" id="UP001200034">
    <property type="component" value="Unassembled WGS sequence"/>
</dbReference>